<sequence>MSEINGKSSYGNNHTSNALLEQLVYIDNFISNDHSGTPSTFDFEFDDHRLSLELATFADDSFIFPDEDKPKPNNDDEGGLGGPRSNPHVIAPDSRPYTPLVSNVPPPTPNAQPALDLLPKYQPQNLAQQNPTQQKQQQAAVSSILNVLPKVPVPPGAKSSLAAAGLSSNQIDALAALIAQHQGLDKKPAYPARNPSVTHIEPSAEARSFTPRNNSVSAQRSSVTEAQFSSEGSPAYTGDPVNAAEGDKRRRNTQASARFRIKKKMKEQQLEATVTSLNEMSTKLQLKIQQLEMENKLLRNLIVDKNHQRNLEELADLKEKAKQD</sequence>
<keyword evidence="6" id="KW-0175">Coiled coil</keyword>
<dbReference type="PROSITE" id="PS00036">
    <property type="entry name" value="BZIP_BASIC"/>
    <property type="match status" value="1"/>
</dbReference>
<dbReference type="PANTHER" id="PTHR13044">
    <property type="entry name" value="ACTIVATING TRANSCRIPTION FACTOR ATF 4/5"/>
    <property type="match status" value="1"/>
</dbReference>
<feature type="domain" description="BZIP" evidence="8">
    <location>
        <begin position="248"/>
        <end position="305"/>
    </location>
</feature>
<keyword evidence="2" id="KW-0805">Transcription regulation</keyword>
<dbReference type="GO" id="GO:0000977">
    <property type="term" value="F:RNA polymerase II transcription regulatory region sequence-specific DNA binding"/>
    <property type="evidence" value="ECO:0007669"/>
    <property type="project" value="TreeGrafter"/>
</dbReference>
<accession>A0A1E3QQI9</accession>
<protein>
    <recommendedName>
        <fullName evidence="8">BZIP domain-containing protein</fullName>
    </recommendedName>
</protein>
<dbReference type="GO" id="GO:0089713">
    <property type="term" value="C:Cbf1-Met4-Met28 complex"/>
    <property type="evidence" value="ECO:0007669"/>
    <property type="project" value="TreeGrafter"/>
</dbReference>
<reference evidence="10" key="1">
    <citation type="submission" date="2016-05" db="EMBL/GenBank/DDBJ databases">
        <title>Comparative genomics of biotechnologically important yeasts.</title>
        <authorList>
            <consortium name="DOE Joint Genome Institute"/>
            <person name="Riley R."/>
            <person name="Haridas S."/>
            <person name="Wolfe K.H."/>
            <person name="Lopes M.R."/>
            <person name="Hittinger C.T."/>
            <person name="Goker M."/>
            <person name="Salamov A."/>
            <person name="Wisecaver J."/>
            <person name="Long T.M."/>
            <person name="Aerts A.L."/>
            <person name="Barry K."/>
            <person name="Choi C."/>
            <person name="Clum A."/>
            <person name="Coughlan A.Y."/>
            <person name="Deshpande S."/>
            <person name="Douglass A.P."/>
            <person name="Hanson S.J."/>
            <person name="Klenk H.-P."/>
            <person name="Labutti K."/>
            <person name="Lapidus A."/>
            <person name="Lindquist E."/>
            <person name="Lipzen A."/>
            <person name="Meier-Kolthoff J.P."/>
            <person name="Ohm R.A."/>
            <person name="Otillar R.P."/>
            <person name="Pangilinan J."/>
            <person name="Peng Y."/>
            <person name="Rokas A."/>
            <person name="Rosa C.A."/>
            <person name="Scheuner C."/>
            <person name="Sibirny A.A."/>
            <person name="Slot J.C."/>
            <person name="Stielow J.B."/>
            <person name="Sun H."/>
            <person name="Kurtzman C.P."/>
            <person name="Blackwell M."/>
            <person name="Grigoriev I.V."/>
            <person name="Jeffries T.W."/>
        </authorList>
    </citation>
    <scope>NUCLEOTIDE SEQUENCE [LARGE SCALE GENOMIC DNA]</scope>
    <source>
        <strain evidence="10">NRRL Y-12698</strain>
    </source>
</reference>
<evidence type="ECO:0000256" key="3">
    <source>
        <dbReference type="ARBA" id="ARBA00023125"/>
    </source>
</evidence>
<evidence type="ECO:0000256" key="1">
    <source>
        <dbReference type="ARBA" id="ARBA00004123"/>
    </source>
</evidence>
<dbReference type="AlphaFoldDB" id="A0A1E3QQI9"/>
<gene>
    <name evidence="9" type="ORF">BABINDRAFT_51226</name>
</gene>
<evidence type="ECO:0000256" key="4">
    <source>
        <dbReference type="ARBA" id="ARBA00023163"/>
    </source>
</evidence>
<dbReference type="InterPro" id="IPR004827">
    <property type="entry name" value="bZIP"/>
</dbReference>
<keyword evidence="3" id="KW-0238">DNA-binding</keyword>
<organism evidence="9 10">
    <name type="scientific">Babjeviella inositovora NRRL Y-12698</name>
    <dbReference type="NCBI Taxonomy" id="984486"/>
    <lineage>
        <taxon>Eukaryota</taxon>
        <taxon>Fungi</taxon>
        <taxon>Dikarya</taxon>
        <taxon>Ascomycota</taxon>
        <taxon>Saccharomycotina</taxon>
        <taxon>Pichiomycetes</taxon>
        <taxon>Serinales incertae sedis</taxon>
        <taxon>Babjeviella</taxon>
    </lineage>
</organism>
<dbReference type="Pfam" id="PF07716">
    <property type="entry name" value="bZIP_2"/>
    <property type="match status" value="1"/>
</dbReference>
<feature type="region of interest" description="Disordered" evidence="7">
    <location>
        <begin position="62"/>
        <end position="116"/>
    </location>
</feature>
<dbReference type="EMBL" id="KV454433">
    <property type="protein sequence ID" value="ODQ79227.1"/>
    <property type="molecule type" value="Genomic_DNA"/>
</dbReference>
<keyword evidence="4" id="KW-0804">Transcription</keyword>
<feature type="non-terminal residue" evidence="9">
    <location>
        <position position="324"/>
    </location>
</feature>
<evidence type="ECO:0000256" key="5">
    <source>
        <dbReference type="ARBA" id="ARBA00023242"/>
    </source>
</evidence>
<dbReference type="Proteomes" id="UP000094336">
    <property type="component" value="Unassembled WGS sequence"/>
</dbReference>
<evidence type="ECO:0000256" key="7">
    <source>
        <dbReference type="SAM" id="MobiDB-lite"/>
    </source>
</evidence>
<keyword evidence="10" id="KW-1185">Reference proteome</keyword>
<dbReference type="SMART" id="SM00338">
    <property type="entry name" value="BRLZ"/>
    <property type="match status" value="1"/>
</dbReference>
<evidence type="ECO:0000256" key="6">
    <source>
        <dbReference type="SAM" id="Coils"/>
    </source>
</evidence>
<dbReference type="PANTHER" id="PTHR13044:SF14">
    <property type="entry name" value="CRYPTOCEPHAL, ISOFORM A"/>
    <property type="match status" value="1"/>
</dbReference>
<dbReference type="RefSeq" id="XP_018984555.1">
    <property type="nucleotide sequence ID" value="XM_019132161.1"/>
</dbReference>
<dbReference type="GeneID" id="30150014"/>
<dbReference type="InterPro" id="IPR046347">
    <property type="entry name" value="bZIP_sf"/>
</dbReference>
<dbReference type="CDD" id="cd14705">
    <property type="entry name" value="bZIP_Zip1"/>
    <property type="match status" value="1"/>
</dbReference>
<name>A0A1E3QQI9_9ASCO</name>
<evidence type="ECO:0000313" key="9">
    <source>
        <dbReference type="EMBL" id="ODQ79227.1"/>
    </source>
</evidence>
<dbReference type="GO" id="GO:0001228">
    <property type="term" value="F:DNA-binding transcription activator activity, RNA polymerase II-specific"/>
    <property type="evidence" value="ECO:0007669"/>
    <property type="project" value="TreeGrafter"/>
</dbReference>
<dbReference type="PROSITE" id="PS50217">
    <property type="entry name" value="BZIP"/>
    <property type="match status" value="1"/>
</dbReference>
<proteinExistence type="predicted"/>
<feature type="compositionally biased region" description="Polar residues" evidence="7">
    <location>
        <begin position="210"/>
        <end position="232"/>
    </location>
</feature>
<feature type="region of interest" description="Disordered" evidence="7">
    <location>
        <begin position="194"/>
        <end position="254"/>
    </location>
</feature>
<keyword evidence="5" id="KW-0539">Nucleus</keyword>
<dbReference type="SUPFAM" id="SSF57959">
    <property type="entry name" value="Leucine zipper domain"/>
    <property type="match status" value="1"/>
</dbReference>
<dbReference type="GO" id="GO:0005634">
    <property type="term" value="C:nucleus"/>
    <property type="evidence" value="ECO:0007669"/>
    <property type="project" value="UniProtKB-SubCell"/>
</dbReference>
<dbReference type="Gene3D" id="1.20.5.170">
    <property type="match status" value="1"/>
</dbReference>
<evidence type="ECO:0000256" key="2">
    <source>
        <dbReference type="ARBA" id="ARBA00023015"/>
    </source>
</evidence>
<dbReference type="OrthoDB" id="1939598at2759"/>
<dbReference type="STRING" id="984486.A0A1E3QQI9"/>
<feature type="coiled-coil region" evidence="6">
    <location>
        <begin position="274"/>
        <end position="324"/>
    </location>
</feature>
<comment type="subcellular location">
    <subcellularLocation>
        <location evidence="1">Nucleus</location>
    </subcellularLocation>
</comment>
<evidence type="ECO:0000259" key="8">
    <source>
        <dbReference type="PROSITE" id="PS50217"/>
    </source>
</evidence>
<evidence type="ECO:0000313" key="10">
    <source>
        <dbReference type="Proteomes" id="UP000094336"/>
    </source>
</evidence>